<feature type="region of interest" description="Disordered" evidence="1">
    <location>
        <begin position="389"/>
        <end position="411"/>
    </location>
</feature>
<dbReference type="AlphaFoldDB" id="A0A9Q8PLF9"/>
<sequence length="411" mass="46300">MAPRKIANDPFKKFWKSKFVKVEETTDSTLAYSALTNAVHPVFGPTQWTNLPVGGWDVVEQSCKLASLFFQSAALRPFWATLICYSDPETASDQKKQFSLAAFGGIDATQQAQIDEVLNEDLPTHLKFKIDEKTLIGAHCQENGTSMCCGYHTQAEGRNSNVFVAKSTYQALQKAQSPEATDIVELTWLRFHLAVNMVHEVAHALRNATDASEEEEPFFGDAIISEIGFELEKCLFGGPIMAIWADEDNKYSKHDGTKSNLMGLVVQFEWPYQQLVTEYDLEYRTMGKRRDPRDVRELDLAWRISITLFAKFFSDAFWQSVDQEDMEAFHPPHTCGYTFRVDDKAYFEPVCRADDEAPYLGMTHHRDADGVILPGQAAGPARPALSRRVFGGRITKPGKEGTRRSTRNKSA</sequence>
<reference evidence="2" key="2">
    <citation type="journal article" date="2022" name="Microb. Genom.">
        <title>A chromosome-scale genome assembly of the tomato pathogen Cladosporium fulvum reveals a compartmentalized genome architecture and the presence of a dispensable chromosome.</title>
        <authorList>
            <person name="Zaccaron A.Z."/>
            <person name="Chen L.H."/>
            <person name="Samaras A."/>
            <person name="Stergiopoulos I."/>
        </authorList>
    </citation>
    <scope>NUCLEOTIDE SEQUENCE</scope>
    <source>
        <strain evidence="2">Race5_Kim</strain>
    </source>
</reference>
<dbReference type="Proteomes" id="UP000756132">
    <property type="component" value="Chromosome 12"/>
</dbReference>
<dbReference type="EMBL" id="CP090174">
    <property type="protein sequence ID" value="UJO24559.1"/>
    <property type="molecule type" value="Genomic_DNA"/>
</dbReference>
<reference evidence="2" key="1">
    <citation type="submission" date="2021-12" db="EMBL/GenBank/DDBJ databases">
        <authorList>
            <person name="Zaccaron A."/>
            <person name="Stergiopoulos I."/>
        </authorList>
    </citation>
    <scope>NUCLEOTIDE SEQUENCE</scope>
    <source>
        <strain evidence="2">Race5_Kim</strain>
    </source>
</reference>
<name>A0A9Q8PLF9_PASFU</name>
<gene>
    <name evidence="2" type="ORF">CLAFUR5_13958</name>
</gene>
<accession>A0A9Q8PLF9</accession>
<keyword evidence="3" id="KW-1185">Reference proteome</keyword>
<dbReference type="KEGG" id="ffu:CLAFUR5_13958"/>
<dbReference type="RefSeq" id="XP_047768925.1">
    <property type="nucleotide sequence ID" value="XM_047913106.1"/>
</dbReference>
<organism evidence="2 3">
    <name type="scientific">Passalora fulva</name>
    <name type="common">Tomato leaf mold</name>
    <name type="synonym">Cladosporium fulvum</name>
    <dbReference type="NCBI Taxonomy" id="5499"/>
    <lineage>
        <taxon>Eukaryota</taxon>
        <taxon>Fungi</taxon>
        <taxon>Dikarya</taxon>
        <taxon>Ascomycota</taxon>
        <taxon>Pezizomycotina</taxon>
        <taxon>Dothideomycetes</taxon>
        <taxon>Dothideomycetidae</taxon>
        <taxon>Mycosphaerellales</taxon>
        <taxon>Mycosphaerellaceae</taxon>
        <taxon>Fulvia</taxon>
    </lineage>
</organism>
<evidence type="ECO:0000313" key="2">
    <source>
        <dbReference type="EMBL" id="UJO24559.1"/>
    </source>
</evidence>
<proteinExistence type="predicted"/>
<evidence type="ECO:0000313" key="3">
    <source>
        <dbReference type="Proteomes" id="UP000756132"/>
    </source>
</evidence>
<dbReference type="OrthoDB" id="3647865at2759"/>
<protein>
    <submittedName>
        <fullName evidence="2">Uncharacterized protein</fullName>
    </submittedName>
</protein>
<evidence type="ECO:0000256" key="1">
    <source>
        <dbReference type="SAM" id="MobiDB-lite"/>
    </source>
</evidence>
<dbReference type="GeneID" id="71993836"/>